<evidence type="ECO:0000313" key="6">
    <source>
        <dbReference type="Proteomes" id="UP000028549"/>
    </source>
</evidence>
<reference evidence="5 6" key="1">
    <citation type="journal article" date="2005" name="Int. J. Syst. Evol. Microbiol.">
        <title>Bacillus cibi sp. nov., isolated from jeotgal, a traditional Korean fermented seafood.</title>
        <authorList>
            <person name="Yoon J.H."/>
            <person name="Lee C.H."/>
            <person name="Oh T.K."/>
        </authorList>
    </citation>
    <scope>NUCLEOTIDE SEQUENCE [LARGE SCALE GENOMIC DNA]</scope>
    <source>
        <strain evidence="5 6">DSM 16189</strain>
    </source>
</reference>
<feature type="domain" description="G5" evidence="3">
    <location>
        <begin position="272"/>
        <end position="353"/>
    </location>
</feature>
<dbReference type="PANTHER" id="PTHR21666:SF270">
    <property type="entry name" value="MUREIN HYDROLASE ACTIVATOR ENVC"/>
    <property type="match status" value="1"/>
</dbReference>
<dbReference type="InterPro" id="IPR011055">
    <property type="entry name" value="Dup_hybrid_motif"/>
</dbReference>
<dbReference type="STRING" id="246786.GS18_0215840"/>
<dbReference type="CDD" id="cd00118">
    <property type="entry name" value="LysM"/>
    <property type="match status" value="1"/>
</dbReference>
<dbReference type="PANTHER" id="PTHR21666">
    <property type="entry name" value="PEPTIDASE-RELATED"/>
    <property type="match status" value="1"/>
</dbReference>
<evidence type="ECO:0000256" key="1">
    <source>
        <dbReference type="ARBA" id="ARBA00022729"/>
    </source>
</evidence>
<evidence type="ECO:0000259" key="4">
    <source>
        <dbReference type="PROSITE" id="PS51782"/>
    </source>
</evidence>
<proteinExistence type="predicted"/>
<dbReference type="SUPFAM" id="SSF51261">
    <property type="entry name" value="Duplicated hybrid motif"/>
    <property type="match status" value="1"/>
</dbReference>
<organism evidence="5 6">
    <name type="scientific">Metabacillus indicus</name>
    <name type="common">Bacillus indicus</name>
    <dbReference type="NCBI Taxonomy" id="246786"/>
    <lineage>
        <taxon>Bacteria</taxon>
        <taxon>Bacillati</taxon>
        <taxon>Bacillota</taxon>
        <taxon>Bacilli</taxon>
        <taxon>Bacillales</taxon>
        <taxon>Bacillaceae</taxon>
        <taxon>Metabacillus</taxon>
    </lineage>
</organism>
<dbReference type="Gene3D" id="2.70.70.10">
    <property type="entry name" value="Glucose Permease (Domain IIA)"/>
    <property type="match status" value="1"/>
</dbReference>
<dbReference type="SUPFAM" id="SSF54106">
    <property type="entry name" value="LysM domain"/>
    <property type="match status" value="1"/>
</dbReference>
<dbReference type="Pfam" id="PF01551">
    <property type="entry name" value="Peptidase_M23"/>
    <property type="match status" value="1"/>
</dbReference>
<dbReference type="PROSITE" id="PS51109">
    <property type="entry name" value="G5"/>
    <property type="match status" value="1"/>
</dbReference>
<dbReference type="EMBL" id="JNVC02000013">
    <property type="protein sequence ID" value="KEZ48891.1"/>
    <property type="molecule type" value="Genomic_DNA"/>
</dbReference>
<dbReference type="SMART" id="SM00257">
    <property type="entry name" value="LysM"/>
    <property type="match status" value="1"/>
</dbReference>
<dbReference type="GO" id="GO:0004222">
    <property type="term" value="F:metalloendopeptidase activity"/>
    <property type="evidence" value="ECO:0007669"/>
    <property type="project" value="TreeGrafter"/>
</dbReference>
<dbReference type="InterPro" id="IPR036779">
    <property type="entry name" value="LysM_dom_sf"/>
</dbReference>
<sequence length="482" mass="53411">MFKRITGFVGNNVKHTNSTIKKALFGLTFAGAMTFGMNASAEENLETVYHIYLDGERIGTVDSQQLIDDLSKQKIEEAKKEYKDYQLTVEEMEVIPEQMFRPAASNEETLAKLKEELNVAADAALLKIDNQTVGYFKNKEEAERVLKAYKAKYVPAEQVEQAEKMKQSSQPLQPLKENESRIVDVSFSGKVSISEGKISPEEVLTAQEGVKLLAKGTLEEKKHKVKETDVLSRVASEYKLSVEELLALNPGLSDENVIKPGEELNVKDYKPFTNVLVKEEVSKKEAIAYETEVVEDSSMFKGDKKTKQEGKDGQKLMNYVVHKENGKEVKRETTKEETLTEPVKEIIVKGTKVVPSRGNGSLQWPAVGGYVSSKLGTRWGKMHKGIDIARPSDRTIKAADNGKIISAGNSGAYGNKIEIDHGNGMKTVYAHLDSISVSVGDTVSQGQKIGVMGSTGRSTGVHLHFEVYENGKLKDPLKYLKR</sequence>
<feature type="domain" description="LysM" evidence="4">
    <location>
        <begin position="221"/>
        <end position="266"/>
    </location>
</feature>
<dbReference type="AlphaFoldDB" id="A0A084GNH9"/>
<dbReference type="InterPro" id="IPR018392">
    <property type="entry name" value="LysM"/>
</dbReference>
<dbReference type="SMART" id="SM01208">
    <property type="entry name" value="G5"/>
    <property type="match status" value="1"/>
</dbReference>
<gene>
    <name evidence="5" type="ORF">GS18_0215840</name>
</gene>
<dbReference type="InterPro" id="IPR011098">
    <property type="entry name" value="G5_dom"/>
</dbReference>
<comment type="caution">
    <text evidence="5">The sequence shown here is derived from an EMBL/GenBank/DDBJ whole genome shotgun (WGS) entry which is preliminary data.</text>
</comment>
<dbReference type="InterPro" id="IPR016047">
    <property type="entry name" value="M23ase_b-sheet_dom"/>
</dbReference>
<name>A0A084GNH9_METID</name>
<accession>A0A084GNH9</accession>
<evidence type="ECO:0000259" key="3">
    <source>
        <dbReference type="PROSITE" id="PS51109"/>
    </source>
</evidence>
<feature type="coiled-coil region" evidence="2">
    <location>
        <begin position="75"/>
        <end position="123"/>
    </location>
</feature>
<keyword evidence="1" id="KW-0732">Signal</keyword>
<dbReference type="InterPro" id="IPR050570">
    <property type="entry name" value="Cell_wall_metabolism_enzyme"/>
</dbReference>
<protein>
    <submittedName>
        <fullName evidence="5">Peptidase M23</fullName>
    </submittedName>
</protein>
<dbReference type="Pfam" id="PF01476">
    <property type="entry name" value="LysM"/>
    <property type="match status" value="1"/>
</dbReference>
<dbReference type="Pfam" id="PF07501">
    <property type="entry name" value="G5"/>
    <property type="match status" value="1"/>
</dbReference>
<keyword evidence="6" id="KW-1185">Reference proteome</keyword>
<keyword evidence="2" id="KW-0175">Coiled coil</keyword>
<dbReference type="CDD" id="cd12797">
    <property type="entry name" value="M23_peptidase"/>
    <property type="match status" value="1"/>
</dbReference>
<dbReference type="Gene3D" id="2.20.230.10">
    <property type="entry name" value="Resuscitation-promoting factor rpfb"/>
    <property type="match status" value="1"/>
</dbReference>
<dbReference type="Proteomes" id="UP000028549">
    <property type="component" value="Unassembled WGS sequence"/>
</dbReference>
<dbReference type="PROSITE" id="PS51782">
    <property type="entry name" value="LYSM"/>
    <property type="match status" value="1"/>
</dbReference>
<evidence type="ECO:0000313" key="5">
    <source>
        <dbReference type="EMBL" id="KEZ48891.1"/>
    </source>
</evidence>
<dbReference type="Gene3D" id="3.10.350.10">
    <property type="entry name" value="LysM domain"/>
    <property type="match status" value="1"/>
</dbReference>
<dbReference type="RefSeq" id="WP_029566481.1">
    <property type="nucleotide sequence ID" value="NZ_JNVC02000013.1"/>
</dbReference>
<evidence type="ECO:0000256" key="2">
    <source>
        <dbReference type="SAM" id="Coils"/>
    </source>
</evidence>